<feature type="transmembrane region" description="Helical" evidence="1">
    <location>
        <begin position="14"/>
        <end position="36"/>
    </location>
</feature>
<feature type="transmembrane region" description="Helical" evidence="1">
    <location>
        <begin position="301"/>
        <end position="319"/>
    </location>
</feature>
<keyword evidence="1" id="KW-0812">Transmembrane</keyword>
<feature type="transmembrane region" description="Helical" evidence="1">
    <location>
        <begin position="129"/>
        <end position="147"/>
    </location>
</feature>
<accession>A0A1C3NFT2</accession>
<keyword evidence="1" id="KW-1133">Transmembrane helix</keyword>
<dbReference type="Proteomes" id="UP000092503">
    <property type="component" value="Unassembled WGS sequence"/>
</dbReference>
<evidence type="ECO:0000256" key="1">
    <source>
        <dbReference type="SAM" id="Phobius"/>
    </source>
</evidence>
<evidence type="ECO:0000313" key="2">
    <source>
        <dbReference type="EMBL" id="SBV49245.1"/>
    </source>
</evidence>
<evidence type="ECO:0000313" key="3">
    <source>
        <dbReference type="Proteomes" id="UP000092503"/>
    </source>
</evidence>
<dbReference type="STRING" id="56449.XBLMG947_0016"/>
<dbReference type="EMBL" id="FLTX01000001">
    <property type="protein sequence ID" value="SBV49245.1"/>
    <property type="molecule type" value="Genomic_DNA"/>
</dbReference>
<sequence>MESALRTMNSKPRLMSFTSTTCALVFIAIFVSRLFLLMSAGGSVPFWDQWGGENSIFSAFENGSLTLAQMIAPHNEHRIFWTRVITVFLFELNDHQWDNQIEALISNIIYSLSLTVPVLIASVTGQKHQAIAVAAAVTLMGILPFGWENTLVGFQSQFYINTLLAFFAITVSSFGGARYRTASCLTILILASFASMANGVLTAFTCAGVLIARGLTQRDLLTRGLMLAAFVTLLGIAGFIITPSPPYHAQLKAQDFSEATSALMITSSWPLFPGIGQLVLLVPAAFWMLIVGRNRQTQADYFFLGLNALGMLNAVAIAYSRGHDLAEVTSRYTDTILPSSIATIYFASRLIGSGVHGISTPFIAYGSYIAVVFGIFGQSYLQWPKLEERAYWLRMSTINTAKFLNGDDEAFKAKPHGHVPYPDPIQLGKSLRNDGQIESLPTSLLGARALSGRYPATARRCHVASDSKNHFARVIANCSKSTASDPNVVSIATGPLSTALMLFRQEADTSIFPRGKPISAPASSANRCALDAFNEQPTSRLPLTSSIDLPIKLSGWATPTRFNLYKLSWTELRVIFSNDAQAYVFETGHLRTNRPDVADFFKNKGYTYSGFDAYIDPRDLMPGIYHILLSTDTDLNCDTGHVVKINAPTIPFSRF</sequence>
<keyword evidence="1" id="KW-0472">Membrane</keyword>
<dbReference type="AlphaFoldDB" id="A0A1C3NFT2"/>
<feature type="transmembrane region" description="Helical" evidence="1">
    <location>
        <begin position="271"/>
        <end position="289"/>
    </location>
</feature>
<feature type="transmembrane region" description="Helical" evidence="1">
    <location>
        <begin position="104"/>
        <end position="123"/>
    </location>
</feature>
<name>A0A1C3NFT2_9XANT</name>
<feature type="transmembrane region" description="Helical" evidence="1">
    <location>
        <begin position="224"/>
        <end position="242"/>
    </location>
</feature>
<feature type="transmembrane region" description="Helical" evidence="1">
    <location>
        <begin position="362"/>
        <end position="381"/>
    </location>
</feature>
<feature type="transmembrane region" description="Helical" evidence="1">
    <location>
        <begin position="159"/>
        <end position="179"/>
    </location>
</feature>
<reference evidence="2 3" key="1">
    <citation type="submission" date="2016-06" db="EMBL/GenBank/DDBJ databases">
        <authorList>
            <person name="Kjaerup R.B."/>
            <person name="Dalgaard T.S."/>
            <person name="Juul-Madsen H.R."/>
        </authorList>
    </citation>
    <scope>NUCLEOTIDE SEQUENCE [LARGE SCALE GENOMIC DNA]</scope>
    <source>
        <strain evidence="2">LMG947</strain>
    </source>
</reference>
<protein>
    <submittedName>
        <fullName evidence="2">Putative membrane protein</fullName>
    </submittedName>
</protein>
<organism evidence="2 3">
    <name type="scientific">Xanthomonas bromi</name>
    <dbReference type="NCBI Taxonomy" id="56449"/>
    <lineage>
        <taxon>Bacteria</taxon>
        <taxon>Pseudomonadati</taxon>
        <taxon>Pseudomonadota</taxon>
        <taxon>Gammaproteobacteria</taxon>
        <taxon>Lysobacterales</taxon>
        <taxon>Lysobacteraceae</taxon>
        <taxon>Xanthomonas</taxon>
    </lineage>
</organism>
<gene>
    <name evidence="2" type="ORF">XBLMG947_0016</name>
</gene>
<proteinExistence type="predicted"/>
<feature type="transmembrane region" description="Helical" evidence="1">
    <location>
        <begin position="185"/>
        <end position="212"/>
    </location>
</feature>